<evidence type="ECO:0000256" key="4">
    <source>
        <dbReference type="PROSITE-ProRule" id="PRU01100"/>
    </source>
</evidence>
<gene>
    <name evidence="7" type="ORF">A2955_01835</name>
</gene>
<evidence type="ECO:0000256" key="2">
    <source>
        <dbReference type="ARBA" id="ARBA00022801"/>
    </source>
</evidence>
<dbReference type="InterPro" id="IPR000805">
    <property type="entry name" value="Glyco_hydro_26"/>
</dbReference>
<keyword evidence="5" id="KW-1133">Transmembrane helix</keyword>
<feature type="active site" description="Proton donor" evidence="4">
    <location>
        <position position="195"/>
    </location>
</feature>
<evidence type="ECO:0000256" key="3">
    <source>
        <dbReference type="ARBA" id="ARBA00023295"/>
    </source>
</evidence>
<dbReference type="InterPro" id="IPR017853">
    <property type="entry name" value="GH"/>
</dbReference>
<evidence type="ECO:0000256" key="5">
    <source>
        <dbReference type="SAM" id="Phobius"/>
    </source>
</evidence>
<keyword evidence="5" id="KW-0812">Transmembrane</keyword>
<feature type="domain" description="GH26" evidence="6">
    <location>
        <begin position="66"/>
        <end position="356"/>
    </location>
</feature>
<dbReference type="GO" id="GO:0006080">
    <property type="term" value="P:substituted mannan metabolic process"/>
    <property type="evidence" value="ECO:0007669"/>
    <property type="project" value="InterPro"/>
</dbReference>
<reference evidence="7 8" key="1">
    <citation type="journal article" date="2016" name="Nat. Commun.">
        <title>Thousands of microbial genomes shed light on interconnected biogeochemical processes in an aquifer system.</title>
        <authorList>
            <person name="Anantharaman K."/>
            <person name="Brown C.T."/>
            <person name="Hug L.A."/>
            <person name="Sharon I."/>
            <person name="Castelle C.J."/>
            <person name="Probst A.J."/>
            <person name="Thomas B.C."/>
            <person name="Singh A."/>
            <person name="Wilkins M.J."/>
            <person name="Karaoz U."/>
            <person name="Brodie E.L."/>
            <person name="Williams K.H."/>
            <person name="Hubbard S.S."/>
            <person name="Banfield J.F."/>
        </authorList>
    </citation>
    <scope>NUCLEOTIDE SEQUENCE [LARGE SCALE GENOMIC DNA]</scope>
</reference>
<keyword evidence="3 4" id="KW-0326">Glycosidase</keyword>
<dbReference type="Proteomes" id="UP000177501">
    <property type="component" value="Unassembled WGS sequence"/>
</dbReference>
<dbReference type="Pfam" id="PF02156">
    <property type="entry name" value="Glyco_hydro_26"/>
    <property type="match status" value="1"/>
</dbReference>
<dbReference type="GO" id="GO:0016985">
    <property type="term" value="F:mannan endo-1,4-beta-mannosidase activity"/>
    <property type="evidence" value="ECO:0007669"/>
    <property type="project" value="InterPro"/>
</dbReference>
<sequence length="361" mass="40746">MEIGNRDGIKQKLYLTVIFIIVVFMVSSIFVKKKGAGDDNLKNSVLAGESSEKAAEEGLSPTLTNVSAESIEVSTQPKRKNSVKIGIVVDDYANKFSTITSIENKLGVNISTISIYKQFGHPENKYLNLEDLGYTRKANKTLLIAWEPWNPSEGNSQSKDYLSEIISGNFDEYIKKFANDVKSYGGPVIIRFAHEMNGNWYPWGRKPEEYKKAHQHVFDVFKSLGVANATFNWSVNFENVPYEPISELAKYYPGDSYINSIGIDGFNWGQGSGRSWKSFKDIFYTPYNYLNNNYQKPIIITETASSEIGGSKSDWIKEMFVDLNSSLNDITEIVWFNLLKEADWRLVSSDASSTSFSESVE</sequence>
<organism evidence="7 8">
    <name type="scientific">Candidatus Woesebacteria bacterium RIFCSPLOWO2_01_FULL_37_19</name>
    <dbReference type="NCBI Taxonomy" id="1802514"/>
    <lineage>
        <taxon>Bacteria</taxon>
        <taxon>Candidatus Woeseibacteriota</taxon>
    </lineage>
</organism>
<comment type="similarity">
    <text evidence="1 4">Belongs to the glycosyl hydrolase 26 family.</text>
</comment>
<dbReference type="SUPFAM" id="SSF51445">
    <property type="entry name" value="(Trans)glycosidases"/>
    <property type="match status" value="1"/>
</dbReference>
<keyword evidence="2 4" id="KW-0378">Hydrolase</keyword>
<dbReference type="EMBL" id="MGHA01000075">
    <property type="protein sequence ID" value="OGM56751.1"/>
    <property type="molecule type" value="Genomic_DNA"/>
</dbReference>
<evidence type="ECO:0000259" key="6">
    <source>
        <dbReference type="PROSITE" id="PS51764"/>
    </source>
</evidence>
<dbReference type="AlphaFoldDB" id="A0A1F8AYC8"/>
<dbReference type="PROSITE" id="PS51764">
    <property type="entry name" value="GH26"/>
    <property type="match status" value="1"/>
</dbReference>
<evidence type="ECO:0000313" key="8">
    <source>
        <dbReference type="Proteomes" id="UP000177501"/>
    </source>
</evidence>
<feature type="active site" description="Nucleophile" evidence="4">
    <location>
        <position position="302"/>
    </location>
</feature>
<keyword evidence="5" id="KW-0472">Membrane</keyword>
<dbReference type="STRING" id="1802514.A2955_01835"/>
<evidence type="ECO:0000256" key="1">
    <source>
        <dbReference type="ARBA" id="ARBA00007754"/>
    </source>
</evidence>
<accession>A0A1F8AYC8</accession>
<feature type="transmembrane region" description="Helical" evidence="5">
    <location>
        <begin position="12"/>
        <end position="31"/>
    </location>
</feature>
<name>A0A1F8AYC8_9BACT</name>
<dbReference type="InterPro" id="IPR022790">
    <property type="entry name" value="GH26_dom"/>
</dbReference>
<protein>
    <recommendedName>
        <fullName evidence="6">GH26 domain-containing protein</fullName>
    </recommendedName>
</protein>
<dbReference type="Gene3D" id="3.20.20.80">
    <property type="entry name" value="Glycosidases"/>
    <property type="match status" value="1"/>
</dbReference>
<dbReference type="PANTHER" id="PTHR40079">
    <property type="entry name" value="MANNAN ENDO-1,4-BETA-MANNOSIDASE E-RELATED"/>
    <property type="match status" value="1"/>
</dbReference>
<evidence type="ECO:0000313" key="7">
    <source>
        <dbReference type="EMBL" id="OGM56751.1"/>
    </source>
</evidence>
<comment type="caution">
    <text evidence="7">The sequence shown here is derived from an EMBL/GenBank/DDBJ whole genome shotgun (WGS) entry which is preliminary data.</text>
</comment>
<dbReference type="PANTHER" id="PTHR40079:SF4">
    <property type="entry name" value="GH26 DOMAIN-CONTAINING PROTEIN-RELATED"/>
    <property type="match status" value="1"/>
</dbReference>
<proteinExistence type="inferred from homology"/>